<protein>
    <submittedName>
        <fullName evidence="1">Uncharacterized protein</fullName>
    </submittedName>
</protein>
<dbReference type="Proteomes" id="UP000308600">
    <property type="component" value="Unassembled WGS sequence"/>
</dbReference>
<evidence type="ECO:0000313" key="2">
    <source>
        <dbReference type="Proteomes" id="UP000308600"/>
    </source>
</evidence>
<organism evidence="1 2">
    <name type="scientific">Pluteus cervinus</name>
    <dbReference type="NCBI Taxonomy" id="181527"/>
    <lineage>
        <taxon>Eukaryota</taxon>
        <taxon>Fungi</taxon>
        <taxon>Dikarya</taxon>
        <taxon>Basidiomycota</taxon>
        <taxon>Agaricomycotina</taxon>
        <taxon>Agaricomycetes</taxon>
        <taxon>Agaricomycetidae</taxon>
        <taxon>Agaricales</taxon>
        <taxon>Pluteineae</taxon>
        <taxon>Pluteaceae</taxon>
        <taxon>Pluteus</taxon>
    </lineage>
</organism>
<name>A0ACD3AMR3_9AGAR</name>
<reference evidence="1 2" key="1">
    <citation type="journal article" date="2019" name="Nat. Ecol. Evol.">
        <title>Megaphylogeny resolves global patterns of mushroom evolution.</title>
        <authorList>
            <person name="Varga T."/>
            <person name="Krizsan K."/>
            <person name="Foldi C."/>
            <person name="Dima B."/>
            <person name="Sanchez-Garcia M."/>
            <person name="Sanchez-Ramirez S."/>
            <person name="Szollosi G.J."/>
            <person name="Szarkandi J.G."/>
            <person name="Papp V."/>
            <person name="Albert L."/>
            <person name="Andreopoulos W."/>
            <person name="Angelini C."/>
            <person name="Antonin V."/>
            <person name="Barry K.W."/>
            <person name="Bougher N.L."/>
            <person name="Buchanan P."/>
            <person name="Buyck B."/>
            <person name="Bense V."/>
            <person name="Catcheside P."/>
            <person name="Chovatia M."/>
            <person name="Cooper J."/>
            <person name="Damon W."/>
            <person name="Desjardin D."/>
            <person name="Finy P."/>
            <person name="Geml J."/>
            <person name="Haridas S."/>
            <person name="Hughes K."/>
            <person name="Justo A."/>
            <person name="Karasinski D."/>
            <person name="Kautmanova I."/>
            <person name="Kiss B."/>
            <person name="Kocsube S."/>
            <person name="Kotiranta H."/>
            <person name="LaButti K.M."/>
            <person name="Lechner B.E."/>
            <person name="Liimatainen K."/>
            <person name="Lipzen A."/>
            <person name="Lukacs Z."/>
            <person name="Mihaltcheva S."/>
            <person name="Morgado L.N."/>
            <person name="Niskanen T."/>
            <person name="Noordeloos M.E."/>
            <person name="Ohm R.A."/>
            <person name="Ortiz-Santana B."/>
            <person name="Ovrebo C."/>
            <person name="Racz N."/>
            <person name="Riley R."/>
            <person name="Savchenko A."/>
            <person name="Shiryaev A."/>
            <person name="Soop K."/>
            <person name="Spirin V."/>
            <person name="Szebenyi C."/>
            <person name="Tomsovsky M."/>
            <person name="Tulloss R.E."/>
            <person name="Uehling J."/>
            <person name="Grigoriev I.V."/>
            <person name="Vagvolgyi C."/>
            <person name="Papp T."/>
            <person name="Martin F.M."/>
            <person name="Miettinen O."/>
            <person name="Hibbett D.S."/>
            <person name="Nagy L.G."/>
        </authorList>
    </citation>
    <scope>NUCLEOTIDE SEQUENCE [LARGE SCALE GENOMIC DNA]</scope>
    <source>
        <strain evidence="1 2">NL-1719</strain>
    </source>
</reference>
<accession>A0ACD3AMR3</accession>
<keyword evidence="2" id="KW-1185">Reference proteome</keyword>
<proteinExistence type="predicted"/>
<dbReference type="EMBL" id="ML208382">
    <property type="protein sequence ID" value="TFK67208.1"/>
    <property type="molecule type" value="Genomic_DNA"/>
</dbReference>
<gene>
    <name evidence="1" type="ORF">BDN72DRAFT_843378</name>
</gene>
<evidence type="ECO:0000313" key="1">
    <source>
        <dbReference type="EMBL" id="TFK67208.1"/>
    </source>
</evidence>
<sequence>MELKLVYRILRKISDWTLDGYFSEVLVEGQENVPKNCALIIASSHHNEIIDIATLAATMPHRRHLSFWAKSTMFANPIAGAILSSSGAIPVKRNPNTNNGGSTTSPSDSSGGSSTPPSTSSQASLFLETSKALARGEVIGVFPEGTSYTEPGIVQMMSGAAWAAVDYAKWIEEGNGREMDLVIVPVGIVYTDKSRYLSRICVRYGKAVRIADYTTGIKDAEDKGAASRNAVKDIMKEVEGQVLEYTVNAPDWDTLYAALTARDLLWTDEHNIPLQEWVSVSQILITLFSRPTTDTKTLSDIKASLTKYRGLLHYTNIRHAVLESLLPPMDQPQKSLLSRTASSAIRLPIRLLTIALFIPPFLVHMPAYFTGKLFERMLAAKGEEEAKAQFKAVGGGIGLGGGIGVVLGFLWKTYGWKFLLGWEGKSVDTPLAMLKVTLSFIGMVYTGVWAITRWHNALVGRVYYRTQQIITSLKIMMHRHPGLTPTELEAYGRPPLPPANPYIKRKELQLGETQWMPPPRVPVSSLRLVGPLLRARVEAYNSVARFLAAPEYRDVVEFLKARGARVPLL</sequence>